<evidence type="ECO:0000313" key="12">
    <source>
        <dbReference type="Proteomes" id="UP000001593"/>
    </source>
</evidence>
<keyword evidence="8" id="KW-0807">Transducer</keyword>
<organism evidence="11 12">
    <name type="scientific">Nematostella vectensis</name>
    <name type="common">Starlet sea anemone</name>
    <dbReference type="NCBI Taxonomy" id="45351"/>
    <lineage>
        <taxon>Eukaryota</taxon>
        <taxon>Metazoa</taxon>
        <taxon>Cnidaria</taxon>
        <taxon>Anthozoa</taxon>
        <taxon>Hexacorallia</taxon>
        <taxon>Actiniaria</taxon>
        <taxon>Edwardsiidae</taxon>
        <taxon>Nematostella</taxon>
    </lineage>
</organism>
<dbReference type="HOGENOM" id="CLU_708460_0_0_1"/>
<evidence type="ECO:0000313" key="11">
    <source>
        <dbReference type="EMBL" id="EDO46183.1"/>
    </source>
</evidence>
<dbReference type="GO" id="GO:0004930">
    <property type="term" value="F:G protein-coupled receptor activity"/>
    <property type="evidence" value="ECO:0007669"/>
    <property type="project" value="UniProtKB-KW"/>
</dbReference>
<keyword evidence="2" id="KW-1003">Cell membrane</keyword>
<dbReference type="AlphaFoldDB" id="A7RQY3"/>
<dbReference type="PANTHER" id="PTHR24228:SF59">
    <property type="entry name" value="NEUROPEPTIDE RECEPTOR 15"/>
    <property type="match status" value="1"/>
</dbReference>
<dbReference type="InterPro" id="IPR017452">
    <property type="entry name" value="GPCR_Rhodpsn_7TM"/>
</dbReference>
<dbReference type="KEGG" id="nve:5518291"/>
<evidence type="ECO:0000256" key="1">
    <source>
        <dbReference type="ARBA" id="ARBA00004651"/>
    </source>
</evidence>
<evidence type="ECO:0000256" key="6">
    <source>
        <dbReference type="ARBA" id="ARBA00023136"/>
    </source>
</evidence>
<keyword evidence="5" id="KW-0297">G-protein coupled receptor</keyword>
<dbReference type="OrthoDB" id="5964734at2759"/>
<evidence type="ECO:0000256" key="9">
    <source>
        <dbReference type="SAM" id="Phobius"/>
    </source>
</evidence>
<sequence length="390" mass="43683">MDKYRNITVFGQANTSNASILIRTSLISAIIMGVLLNVLPLFVVFRFQSKGSRRPQGRDVLLAALSFLNSLVLLVPLPIYLWLYNQTKATSGYSTEFTTRPSMCEIFFLMFIWLKLASMFLVTILNYTSYFALTNRRHYRSTSIGERISSSFYCSSHSRSRERLTTGGRSSVVLASLVLGIALVAFIIASLPYLGLGPGGAVRGDNRTDTHHQCQLRQITQPTNDKEHTFLFAVLMISAACLGLHVIHSILCRFGQFLWRKNLKQAQELDIKVMDRKRDLENAPKVAESYANLTCSLGVVFFAAWVPLMVAMGTMMSGKQTVTSSVSEYVVLGSFLSPVLDPVLCAVFVLEYRKGYKALITLLLRSVHPGRWRCKSREKHSANQSHVTDV</sequence>
<keyword evidence="6 9" id="KW-0472">Membrane</keyword>
<feature type="transmembrane region" description="Helical" evidence="9">
    <location>
        <begin position="330"/>
        <end position="350"/>
    </location>
</feature>
<feature type="transmembrane region" description="Helical" evidence="9">
    <location>
        <begin position="60"/>
        <end position="83"/>
    </location>
</feature>
<keyword evidence="7" id="KW-0675">Receptor</keyword>
<protein>
    <recommendedName>
        <fullName evidence="10">G-protein coupled receptors family 1 profile domain-containing protein</fullName>
    </recommendedName>
</protein>
<evidence type="ECO:0000256" key="4">
    <source>
        <dbReference type="ARBA" id="ARBA00022989"/>
    </source>
</evidence>
<dbReference type="PANTHER" id="PTHR24228">
    <property type="entry name" value="B2 BRADYKININ RECEPTOR/ANGIOTENSIN II RECEPTOR"/>
    <property type="match status" value="1"/>
</dbReference>
<dbReference type="OMA" id="LMFIWLK"/>
<keyword evidence="3 9" id="KW-0812">Transmembrane</keyword>
<dbReference type="FunFam" id="1.20.1070.10:FF:000680">
    <property type="entry name" value="Predicted protein"/>
    <property type="match status" value="1"/>
</dbReference>
<dbReference type="InParanoid" id="A7RQY3"/>
<comment type="subcellular location">
    <subcellularLocation>
        <location evidence="1">Cell membrane</location>
        <topology evidence="1">Multi-pass membrane protein</topology>
    </subcellularLocation>
</comment>
<feature type="transmembrane region" description="Helical" evidence="9">
    <location>
        <begin position="171"/>
        <end position="194"/>
    </location>
</feature>
<feature type="domain" description="G-protein coupled receptors family 1 profile" evidence="10">
    <location>
        <begin position="36"/>
        <end position="345"/>
    </location>
</feature>
<accession>A7RQY3</accession>
<dbReference type="EMBL" id="DS469529">
    <property type="protein sequence ID" value="EDO46183.1"/>
    <property type="molecule type" value="Genomic_DNA"/>
</dbReference>
<dbReference type="CDD" id="cd00637">
    <property type="entry name" value="7tm_classA_rhodopsin-like"/>
    <property type="match status" value="1"/>
</dbReference>
<dbReference type="GO" id="GO:0007186">
    <property type="term" value="P:G protein-coupled receptor signaling pathway"/>
    <property type="evidence" value="ECO:0000318"/>
    <property type="project" value="GO_Central"/>
</dbReference>
<dbReference type="PROSITE" id="PS50262">
    <property type="entry name" value="G_PROTEIN_RECEP_F1_2"/>
    <property type="match status" value="1"/>
</dbReference>
<feature type="transmembrane region" description="Helical" evidence="9">
    <location>
        <begin position="230"/>
        <end position="251"/>
    </location>
</feature>
<gene>
    <name evidence="11" type="ORF">NEMVEDRAFT_v1g240047</name>
</gene>
<keyword evidence="4 9" id="KW-1133">Transmembrane helix</keyword>
<feature type="transmembrane region" description="Helical" evidence="9">
    <location>
        <begin position="290"/>
        <end position="310"/>
    </location>
</feature>
<evidence type="ECO:0000256" key="7">
    <source>
        <dbReference type="ARBA" id="ARBA00023170"/>
    </source>
</evidence>
<feature type="transmembrane region" description="Helical" evidence="9">
    <location>
        <begin position="20"/>
        <end position="48"/>
    </location>
</feature>
<dbReference type="Gene3D" id="1.20.1070.10">
    <property type="entry name" value="Rhodopsin 7-helix transmembrane proteins"/>
    <property type="match status" value="1"/>
</dbReference>
<dbReference type="SUPFAM" id="SSF81321">
    <property type="entry name" value="Family A G protein-coupled receptor-like"/>
    <property type="match status" value="1"/>
</dbReference>
<name>A7RQY3_NEMVE</name>
<evidence type="ECO:0000259" key="10">
    <source>
        <dbReference type="PROSITE" id="PS50262"/>
    </source>
</evidence>
<evidence type="ECO:0000256" key="3">
    <source>
        <dbReference type="ARBA" id="ARBA00022692"/>
    </source>
</evidence>
<feature type="transmembrane region" description="Helical" evidence="9">
    <location>
        <begin position="106"/>
        <end position="133"/>
    </location>
</feature>
<reference evidence="11 12" key="1">
    <citation type="journal article" date="2007" name="Science">
        <title>Sea anemone genome reveals ancestral eumetazoan gene repertoire and genomic organization.</title>
        <authorList>
            <person name="Putnam N.H."/>
            <person name="Srivastava M."/>
            <person name="Hellsten U."/>
            <person name="Dirks B."/>
            <person name="Chapman J."/>
            <person name="Salamov A."/>
            <person name="Terry A."/>
            <person name="Shapiro H."/>
            <person name="Lindquist E."/>
            <person name="Kapitonov V.V."/>
            <person name="Jurka J."/>
            <person name="Genikhovich G."/>
            <person name="Grigoriev I.V."/>
            <person name="Lucas S.M."/>
            <person name="Steele R.E."/>
            <person name="Finnerty J.R."/>
            <person name="Technau U."/>
            <person name="Martindale M.Q."/>
            <person name="Rokhsar D.S."/>
        </authorList>
    </citation>
    <scope>NUCLEOTIDE SEQUENCE [LARGE SCALE GENOMIC DNA]</scope>
    <source>
        <strain evidence="12">CH2 X CH6</strain>
    </source>
</reference>
<evidence type="ECO:0000256" key="5">
    <source>
        <dbReference type="ARBA" id="ARBA00023040"/>
    </source>
</evidence>
<dbReference type="GO" id="GO:0005886">
    <property type="term" value="C:plasma membrane"/>
    <property type="evidence" value="ECO:0007669"/>
    <property type="project" value="UniProtKB-SubCell"/>
</dbReference>
<evidence type="ECO:0000256" key="2">
    <source>
        <dbReference type="ARBA" id="ARBA00022475"/>
    </source>
</evidence>
<dbReference type="Proteomes" id="UP000001593">
    <property type="component" value="Unassembled WGS sequence"/>
</dbReference>
<proteinExistence type="predicted"/>
<keyword evidence="12" id="KW-1185">Reference proteome</keyword>
<evidence type="ECO:0000256" key="8">
    <source>
        <dbReference type="ARBA" id="ARBA00023224"/>
    </source>
</evidence>